<reference evidence="5" key="1">
    <citation type="submission" date="2020-08" db="EMBL/GenBank/DDBJ databases">
        <title>Spodoptera exigua strain:BAW_Kor-Di-RS1 Genome sequencing and assembly.</title>
        <authorList>
            <person name="Kim J."/>
            <person name="Nam H.Y."/>
            <person name="Kwon M."/>
            <person name="Choi J.H."/>
            <person name="Cho S.R."/>
            <person name="Kim G.-H."/>
        </authorList>
    </citation>
    <scope>NUCLEOTIDE SEQUENCE</scope>
    <source>
        <strain evidence="5">BAW_Kor-Di-RS1</strain>
        <tissue evidence="5">Whole-body</tissue>
    </source>
</reference>
<evidence type="ECO:0000313" key="5">
    <source>
        <dbReference type="EMBL" id="KAF9409339.1"/>
    </source>
</evidence>
<dbReference type="InterPro" id="IPR001368">
    <property type="entry name" value="TNFR/NGFR_Cys_rich_reg"/>
</dbReference>
<gene>
    <name evidence="5" type="ORF">HW555_011283</name>
</gene>
<evidence type="ECO:0000256" key="1">
    <source>
        <dbReference type="PROSITE-ProRule" id="PRU00206"/>
    </source>
</evidence>
<proteinExistence type="predicted"/>
<protein>
    <recommendedName>
        <fullName evidence="4">TNFR-Cys domain-containing protein</fullName>
    </recommendedName>
</protein>
<dbReference type="PROSITE" id="PS51257">
    <property type="entry name" value="PROKAR_LIPOPROTEIN"/>
    <property type="match status" value="1"/>
</dbReference>
<accession>A0A835G5K8</accession>
<feature type="repeat" description="TNFR-Cys" evidence="1">
    <location>
        <begin position="33"/>
        <end position="74"/>
    </location>
</feature>
<evidence type="ECO:0000259" key="4">
    <source>
        <dbReference type="PROSITE" id="PS50050"/>
    </source>
</evidence>
<feature type="chain" id="PRO_5032772397" description="TNFR-Cys domain-containing protein" evidence="3">
    <location>
        <begin position="30"/>
        <end position="251"/>
    </location>
</feature>
<dbReference type="EMBL" id="JACKWZ010000324">
    <property type="protein sequence ID" value="KAF9409339.1"/>
    <property type="molecule type" value="Genomic_DNA"/>
</dbReference>
<dbReference type="PROSITE" id="PS50050">
    <property type="entry name" value="TNFR_NGFR_2"/>
    <property type="match status" value="1"/>
</dbReference>
<evidence type="ECO:0000256" key="2">
    <source>
        <dbReference type="SAM" id="Phobius"/>
    </source>
</evidence>
<feature type="signal peptide" evidence="3">
    <location>
        <begin position="1"/>
        <end position="29"/>
    </location>
</feature>
<feature type="transmembrane region" description="Helical" evidence="2">
    <location>
        <begin position="130"/>
        <end position="152"/>
    </location>
</feature>
<keyword evidence="2" id="KW-0472">Membrane</keyword>
<dbReference type="Proteomes" id="UP000648187">
    <property type="component" value="Unassembled WGS sequence"/>
</dbReference>
<comment type="caution">
    <text evidence="5">The sequence shown here is derived from an EMBL/GenBank/DDBJ whole genome shotgun (WGS) entry which is preliminary data.</text>
</comment>
<keyword evidence="2" id="KW-1133">Transmembrane helix</keyword>
<dbReference type="AlphaFoldDB" id="A0A835G5K8"/>
<feature type="domain" description="TNFR-Cys" evidence="4">
    <location>
        <begin position="33"/>
        <end position="74"/>
    </location>
</feature>
<keyword evidence="3" id="KW-0732">Signal</keyword>
<sequence>MRDSKEVMQGDIPKLCLLVATLALGSVAGSGGACERGVSWWDRQRGTCVPCTRCDPAKRLVVRYPCEIHRDTICQSLFEAQISPFNTPKQVLKKNNETSELVPSDEEYEYVDYDSEVTSSNGVSWDLQTISLTVAASGCLVFFVVVLVMSLYHARQWRVIKRALKSDVQDLTAKLKLMEAGGETTATPVATDHHIYCNIHNLSKEALLGRESKILGAVSGAIPVKFKIRSYVGVGCSCNVWGWRQHNIAYF</sequence>
<evidence type="ECO:0000313" key="6">
    <source>
        <dbReference type="Proteomes" id="UP000648187"/>
    </source>
</evidence>
<organism evidence="5 6">
    <name type="scientific">Spodoptera exigua</name>
    <name type="common">Beet armyworm</name>
    <name type="synonym">Noctua fulgens</name>
    <dbReference type="NCBI Taxonomy" id="7107"/>
    <lineage>
        <taxon>Eukaryota</taxon>
        <taxon>Metazoa</taxon>
        <taxon>Ecdysozoa</taxon>
        <taxon>Arthropoda</taxon>
        <taxon>Hexapoda</taxon>
        <taxon>Insecta</taxon>
        <taxon>Pterygota</taxon>
        <taxon>Neoptera</taxon>
        <taxon>Endopterygota</taxon>
        <taxon>Lepidoptera</taxon>
        <taxon>Glossata</taxon>
        <taxon>Ditrysia</taxon>
        <taxon>Noctuoidea</taxon>
        <taxon>Noctuidae</taxon>
        <taxon>Amphipyrinae</taxon>
        <taxon>Spodoptera</taxon>
    </lineage>
</organism>
<keyword evidence="2" id="KW-0812">Transmembrane</keyword>
<keyword evidence="6" id="KW-1185">Reference proteome</keyword>
<name>A0A835G5K8_SPOEX</name>
<evidence type="ECO:0000256" key="3">
    <source>
        <dbReference type="SAM" id="SignalP"/>
    </source>
</evidence>
<comment type="caution">
    <text evidence="1">Lacks conserved residue(s) required for the propagation of feature annotation.</text>
</comment>